<organism evidence="2 3">
    <name type="scientific">Kitasatospora cystarginea</name>
    <dbReference type="NCBI Taxonomy" id="58350"/>
    <lineage>
        <taxon>Bacteria</taxon>
        <taxon>Bacillati</taxon>
        <taxon>Actinomycetota</taxon>
        <taxon>Actinomycetes</taxon>
        <taxon>Kitasatosporales</taxon>
        <taxon>Streptomycetaceae</taxon>
        <taxon>Kitasatospora</taxon>
    </lineage>
</organism>
<dbReference type="SUPFAM" id="SSF47413">
    <property type="entry name" value="lambda repressor-like DNA-binding domains"/>
    <property type="match status" value="1"/>
</dbReference>
<dbReference type="SMART" id="SM00530">
    <property type="entry name" value="HTH_XRE"/>
    <property type="match status" value="1"/>
</dbReference>
<keyword evidence="3" id="KW-1185">Reference proteome</keyword>
<proteinExistence type="predicted"/>
<dbReference type="Pfam" id="PF19054">
    <property type="entry name" value="DUF5753"/>
    <property type="match status" value="1"/>
</dbReference>
<dbReference type="EMBL" id="BAAATR010000004">
    <property type="protein sequence ID" value="GAA2233713.1"/>
    <property type="molecule type" value="Genomic_DNA"/>
</dbReference>
<gene>
    <name evidence="2" type="ORF">GCM10010430_13010</name>
</gene>
<dbReference type="InterPro" id="IPR001387">
    <property type="entry name" value="Cro/C1-type_HTH"/>
</dbReference>
<dbReference type="InterPro" id="IPR010982">
    <property type="entry name" value="Lambda_DNA-bd_dom_sf"/>
</dbReference>
<dbReference type="Proteomes" id="UP001500305">
    <property type="component" value="Unassembled WGS sequence"/>
</dbReference>
<comment type="caution">
    <text evidence="2">The sequence shown here is derived from an EMBL/GenBank/DDBJ whole genome shotgun (WGS) entry which is preliminary data.</text>
</comment>
<name>A0ABP5QF85_9ACTN</name>
<dbReference type="PROSITE" id="PS50943">
    <property type="entry name" value="HTH_CROC1"/>
    <property type="match status" value="1"/>
</dbReference>
<sequence length="269" mass="30572">MTNETSQPPTAWRYCGNQIKLWRERTGVTREELAKASNYEYETIKSMEQGRRRPTLRMLEVADELCGARGLLIAATDYLKPEKFVPFAVDFTQYEAVATVLSSFQNQLIPGLLQTEATARALFNANWPPPDDETLEERIATRLARQSLLETQTKSFNFVIDEAVLRRRVSDRETHVQQLRHLLAIGAPRHITIQVMPATGAHPGLNGAFVLLQTPEHEQLAYEEGQAMGRLYTDAQKVNMLAQRYAMILRRALNPEDSAQFITKLAEEL</sequence>
<evidence type="ECO:0000313" key="3">
    <source>
        <dbReference type="Proteomes" id="UP001500305"/>
    </source>
</evidence>
<dbReference type="CDD" id="cd00093">
    <property type="entry name" value="HTH_XRE"/>
    <property type="match status" value="1"/>
</dbReference>
<dbReference type="RefSeq" id="WP_344635250.1">
    <property type="nucleotide sequence ID" value="NZ_BAAATR010000004.1"/>
</dbReference>
<reference evidence="3" key="1">
    <citation type="journal article" date="2019" name="Int. J. Syst. Evol. Microbiol.">
        <title>The Global Catalogue of Microorganisms (GCM) 10K type strain sequencing project: providing services to taxonomists for standard genome sequencing and annotation.</title>
        <authorList>
            <consortium name="The Broad Institute Genomics Platform"/>
            <consortium name="The Broad Institute Genome Sequencing Center for Infectious Disease"/>
            <person name="Wu L."/>
            <person name="Ma J."/>
        </authorList>
    </citation>
    <scope>NUCLEOTIDE SEQUENCE [LARGE SCALE GENOMIC DNA]</scope>
    <source>
        <strain evidence="3">JCM 7356</strain>
    </source>
</reference>
<evidence type="ECO:0000313" key="2">
    <source>
        <dbReference type="EMBL" id="GAA2233713.1"/>
    </source>
</evidence>
<dbReference type="InterPro" id="IPR043917">
    <property type="entry name" value="DUF5753"/>
</dbReference>
<evidence type="ECO:0000259" key="1">
    <source>
        <dbReference type="PROSITE" id="PS50943"/>
    </source>
</evidence>
<dbReference type="Gene3D" id="1.10.260.40">
    <property type="entry name" value="lambda repressor-like DNA-binding domains"/>
    <property type="match status" value="1"/>
</dbReference>
<dbReference type="Pfam" id="PF13560">
    <property type="entry name" value="HTH_31"/>
    <property type="match status" value="1"/>
</dbReference>
<feature type="domain" description="HTH cro/C1-type" evidence="1">
    <location>
        <begin position="19"/>
        <end position="60"/>
    </location>
</feature>
<accession>A0ABP5QF85</accession>
<protein>
    <submittedName>
        <fullName evidence="2">Helix-turn-helix transcriptional regulator</fullName>
    </submittedName>
</protein>